<dbReference type="InterPro" id="IPR025420">
    <property type="entry name" value="DUF4143"/>
</dbReference>
<dbReference type="EMBL" id="JAKNHJ010000007">
    <property type="protein sequence ID" value="MCG4617777.1"/>
    <property type="molecule type" value="Genomic_DNA"/>
</dbReference>
<dbReference type="Pfam" id="PF13173">
    <property type="entry name" value="AAA_14"/>
    <property type="match status" value="1"/>
</dbReference>
<gene>
    <name evidence="3" type="ORF">L0M99_04625</name>
</gene>
<evidence type="ECO:0000259" key="1">
    <source>
        <dbReference type="Pfam" id="PF13173"/>
    </source>
</evidence>
<evidence type="ECO:0000259" key="2">
    <source>
        <dbReference type="Pfam" id="PF13635"/>
    </source>
</evidence>
<protein>
    <submittedName>
        <fullName evidence="3">DUF4143 domain-containing protein</fullName>
    </submittedName>
</protein>
<dbReference type="InterPro" id="IPR041682">
    <property type="entry name" value="AAA_14"/>
</dbReference>
<dbReference type="Pfam" id="PF13635">
    <property type="entry name" value="DUF4143"/>
    <property type="match status" value="1"/>
</dbReference>
<accession>A0AAJ1BDB7</accession>
<proteinExistence type="predicted"/>
<evidence type="ECO:0000313" key="4">
    <source>
        <dbReference type="Proteomes" id="UP001200537"/>
    </source>
</evidence>
<evidence type="ECO:0000313" key="3">
    <source>
        <dbReference type="EMBL" id="MCG4617777.1"/>
    </source>
</evidence>
<dbReference type="AlphaFoldDB" id="A0AAJ1BDB7"/>
<dbReference type="PANTHER" id="PTHR43566">
    <property type="entry name" value="CONSERVED PROTEIN"/>
    <property type="match status" value="1"/>
</dbReference>
<dbReference type="Proteomes" id="UP001200537">
    <property type="component" value="Unassembled WGS sequence"/>
</dbReference>
<dbReference type="PANTHER" id="PTHR43566:SF2">
    <property type="entry name" value="DUF4143 DOMAIN-CONTAINING PROTEIN"/>
    <property type="match status" value="1"/>
</dbReference>
<reference evidence="3" key="1">
    <citation type="submission" date="2022-01" db="EMBL/GenBank/DDBJ databases">
        <title>Collection of gut derived symbiotic bacterial strains cultured from healthy donors.</title>
        <authorList>
            <person name="Lin H."/>
            <person name="Kohout C."/>
            <person name="Waligurski E."/>
            <person name="Pamer E.G."/>
        </authorList>
    </citation>
    <scope>NUCLEOTIDE SEQUENCE</scope>
    <source>
        <strain evidence="3">DFI.7.46</strain>
    </source>
</reference>
<dbReference type="RefSeq" id="WP_024059870.1">
    <property type="nucleotide sequence ID" value="NZ_JAKNHJ010000007.1"/>
</dbReference>
<feature type="domain" description="AAA" evidence="1">
    <location>
        <begin position="2"/>
        <end position="113"/>
    </location>
</feature>
<organism evidence="3 4">
    <name type="scientific">Varibaculum cambriense</name>
    <dbReference type="NCBI Taxonomy" id="184870"/>
    <lineage>
        <taxon>Bacteria</taxon>
        <taxon>Bacillati</taxon>
        <taxon>Actinomycetota</taxon>
        <taxon>Actinomycetes</taxon>
        <taxon>Actinomycetales</taxon>
        <taxon>Actinomycetaceae</taxon>
        <taxon>Varibaculum</taxon>
    </lineage>
</organism>
<name>A0AAJ1BDB7_9ACTO</name>
<comment type="caution">
    <text evidence="3">The sequence shown here is derived from an EMBL/GenBank/DDBJ whole genome shotgun (WGS) entry which is preliminary data.</text>
</comment>
<sequence length="394" mass="43220">MIEGPKWCGKTTSAVHHAASALYMANPRDLEQNLVAADLDPTALLAGETPRLLDEWQVAPQLWDAVRFAVDERQAVGQFILTGSATPVERSKMLHSGIGRIARMRMRTMSLFESECPQEYVSISDLFSGKKIPVLKNNYSLEQVTELLCRGGWPGAATHTGMDNRQAINYLDALIAEEIPLNSGNERNPDKMRAFLRSYARHSATSATLVNIAQDTDISETTAREYLNALQQLFVIEELPAWNPNLRSKAAIRTTAVRHFVDPSLAAAAMGAGSGVLLRDLRTLGLLFETMCIRDLRAFASALDAQLYHFRDKSGNECDAVMVQRDGRYGLIEIKLGGEDLVSQGADSLSKLSGLIDTTKMPAPCFRMVLTANSTYSLVRPDGVLVVPLPLLGL</sequence>
<feature type="domain" description="DUF4143" evidence="2">
    <location>
        <begin position="184"/>
        <end position="336"/>
    </location>
</feature>